<dbReference type="EMBL" id="AP019368">
    <property type="protein sequence ID" value="BBH53317.1"/>
    <property type="molecule type" value="Genomic_DNA"/>
</dbReference>
<proteinExistence type="predicted"/>
<dbReference type="AlphaFoldDB" id="A0A4V0P2I2"/>
<protein>
    <submittedName>
        <fullName evidence="2">N-acetyltransferase</fullName>
    </submittedName>
</protein>
<feature type="domain" description="N-acetyltransferase" evidence="1">
    <location>
        <begin position="1"/>
        <end position="169"/>
    </location>
</feature>
<name>A0A4V0P2I2_FLUSA</name>
<dbReference type="InterPro" id="IPR000182">
    <property type="entry name" value="GNAT_dom"/>
</dbReference>
<reference evidence="2 3" key="1">
    <citation type="submission" date="2018-12" db="EMBL/GenBank/DDBJ databases">
        <title>Rubrispira sanarue gen. nov., sp., nov., a member of the order Silvanigrellales, isolated from a brackish lake in Hamamatsu Japan.</title>
        <authorList>
            <person name="Maejima Y."/>
            <person name="Iino T."/>
            <person name="Muraguchi Y."/>
            <person name="Fukuda K."/>
            <person name="Nojiri H."/>
            <person name="Ohkuma M."/>
            <person name="Moriuchi R."/>
            <person name="Dohra H."/>
            <person name="Kimbara K."/>
            <person name="Shintani M."/>
        </authorList>
    </citation>
    <scope>NUCLEOTIDE SEQUENCE [LARGE SCALE GENOMIC DNA]</scope>
    <source>
        <strain evidence="2 3">RF1110005</strain>
    </source>
</reference>
<accession>A0A4V0P2I2</accession>
<sequence length="169" mass="19512">MLIRKAKPEDIPRIAQIHLKSWQTTYKGILPKNYLDSLTEKNKEQEWHKLGLDYPNGQGITWVLENEGEVFGFANAGPQREPPIAGHGEVYCIYILKEFRRMGGGQLLIKEIVKYFKSRGYHSASALILKGNPFTDFYKLIGAEPTEERPFKLDGMDLIQILYLWKNIK</sequence>
<dbReference type="CDD" id="cd04301">
    <property type="entry name" value="NAT_SF"/>
    <property type="match status" value="1"/>
</dbReference>
<dbReference type="Proteomes" id="UP000291236">
    <property type="component" value="Chromosome"/>
</dbReference>
<organism evidence="2 3">
    <name type="scientific">Fluviispira sanaruensis</name>
    <dbReference type="NCBI Taxonomy" id="2493639"/>
    <lineage>
        <taxon>Bacteria</taxon>
        <taxon>Pseudomonadati</taxon>
        <taxon>Bdellovibrionota</taxon>
        <taxon>Oligoflexia</taxon>
        <taxon>Silvanigrellales</taxon>
        <taxon>Silvanigrellaceae</taxon>
        <taxon>Fluviispira</taxon>
    </lineage>
</organism>
<dbReference type="Pfam" id="PF00583">
    <property type="entry name" value="Acetyltransf_1"/>
    <property type="match status" value="1"/>
</dbReference>
<dbReference type="SUPFAM" id="SSF55729">
    <property type="entry name" value="Acyl-CoA N-acyltransferases (Nat)"/>
    <property type="match status" value="1"/>
</dbReference>
<keyword evidence="2" id="KW-0808">Transferase</keyword>
<dbReference type="Gene3D" id="3.40.630.30">
    <property type="match status" value="1"/>
</dbReference>
<evidence type="ECO:0000313" key="2">
    <source>
        <dbReference type="EMBL" id="BBH53317.1"/>
    </source>
</evidence>
<gene>
    <name evidence="2" type="ORF">JCM31447_17600</name>
</gene>
<dbReference type="PROSITE" id="PS51186">
    <property type="entry name" value="GNAT"/>
    <property type="match status" value="1"/>
</dbReference>
<dbReference type="InterPro" id="IPR016181">
    <property type="entry name" value="Acyl_CoA_acyltransferase"/>
</dbReference>
<evidence type="ECO:0000313" key="3">
    <source>
        <dbReference type="Proteomes" id="UP000291236"/>
    </source>
</evidence>
<dbReference type="KEGG" id="sbf:JCM31447_17600"/>
<keyword evidence="3" id="KW-1185">Reference proteome</keyword>
<dbReference type="GO" id="GO:0016747">
    <property type="term" value="F:acyltransferase activity, transferring groups other than amino-acyl groups"/>
    <property type="evidence" value="ECO:0007669"/>
    <property type="project" value="InterPro"/>
</dbReference>
<evidence type="ECO:0000259" key="1">
    <source>
        <dbReference type="PROSITE" id="PS51186"/>
    </source>
</evidence>